<sequence length="145" mass="16087">MKLLSSIRYGETLHREGDAGHDLEPVLPANEPSMLLFVGRSSDSSETRRKSEEAIDAFRNFALHYKTSHGIGQPNDNLFDTYQVSKACMCIIVWSCLHNRKGLQDSSLYDITLAMDRDEQLLEALAAGSKIPSVVIVDPESSCLT</sequence>
<evidence type="ECO:0000313" key="2">
    <source>
        <dbReference type="Proteomes" id="UP000828048"/>
    </source>
</evidence>
<dbReference type="EMBL" id="CM037160">
    <property type="protein sequence ID" value="KAH7841360.1"/>
    <property type="molecule type" value="Genomic_DNA"/>
</dbReference>
<proteinExistence type="predicted"/>
<organism evidence="1 2">
    <name type="scientific">Vaccinium darrowii</name>
    <dbReference type="NCBI Taxonomy" id="229202"/>
    <lineage>
        <taxon>Eukaryota</taxon>
        <taxon>Viridiplantae</taxon>
        <taxon>Streptophyta</taxon>
        <taxon>Embryophyta</taxon>
        <taxon>Tracheophyta</taxon>
        <taxon>Spermatophyta</taxon>
        <taxon>Magnoliopsida</taxon>
        <taxon>eudicotyledons</taxon>
        <taxon>Gunneridae</taxon>
        <taxon>Pentapetalae</taxon>
        <taxon>asterids</taxon>
        <taxon>Ericales</taxon>
        <taxon>Ericaceae</taxon>
        <taxon>Vaccinioideae</taxon>
        <taxon>Vaccinieae</taxon>
        <taxon>Vaccinium</taxon>
    </lineage>
</organism>
<name>A0ACB7XL02_9ERIC</name>
<reference evidence="1 2" key="1">
    <citation type="journal article" date="2021" name="Hortic Res">
        <title>High-quality reference genome and annotation aids understanding of berry development for evergreen blueberry (Vaccinium darrowii).</title>
        <authorList>
            <person name="Yu J."/>
            <person name="Hulse-Kemp A.M."/>
            <person name="Babiker E."/>
            <person name="Staton M."/>
        </authorList>
    </citation>
    <scope>NUCLEOTIDE SEQUENCE [LARGE SCALE GENOMIC DNA]</scope>
    <source>
        <strain evidence="2">cv. NJ 8807/NJ 8810</strain>
        <tissue evidence="1">Young leaf</tissue>
    </source>
</reference>
<keyword evidence="2" id="KW-1185">Reference proteome</keyword>
<accession>A0ACB7XL02</accession>
<protein>
    <submittedName>
        <fullName evidence="1">Uncharacterized protein</fullName>
    </submittedName>
</protein>
<dbReference type="Proteomes" id="UP000828048">
    <property type="component" value="Chromosome 10"/>
</dbReference>
<comment type="caution">
    <text evidence="1">The sequence shown here is derived from an EMBL/GenBank/DDBJ whole genome shotgun (WGS) entry which is preliminary data.</text>
</comment>
<evidence type="ECO:0000313" key="1">
    <source>
        <dbReference type="EMBL" id="KAH7841360.1"/>
    </source>
</evidence>
<gene>
    <name evidence="1" type="ORF">Vadar_028886</name>
</gene>